<dbReference type="OrthoDB" id="2103397at2759"/>
<dbReference type="RefSeq" id="XP_056579906.1">
    <property type="nucleotide sequence ID" value="XM_056723656.1"/>
</dbReference>
<name>A0A9W9S9I2_9EURO</name>
<dbReference type="Proteomes" id="UP001147752">
    <property type="component" value="Unassembled WGS sequence"/>
</dbReference>
<keyword evidence="2" id="KW-1185">Reference proteome</keyword>
<comment type="caution">
    <text evidence="1">The sequence shown here is derived from an EMBL/GenBank/DDBJ whole genome shotgun (WGS) entry which is preliminary data.</text>
</comment>
<dbReference type="EMBL" id="JAPZBT010000002">
    <property type="protein sequence ID" value="KAJ5373920.1"/>
    <property type="molecule type" value="Genomic_DNA"/>
</dbReference>
<organism evidence="1 2">
    <name type="scientific">Penicillium concentricum</name>
    <dbReference type="NCBI Taxonomy" id="293559"/>
    <lineage>
        <taxon>Eukaryota</taxon>
        <taxon>Fungi</taxon>
        <taxon>Dikarya</taxon>
        <taxon>Ascomycota</taxon>
        <taxon>Pezizomycotina</taxon>
        <taxon>Eurotiomycetes</taxon>
        <taxon>Eurotiomycetidae</taxon>
        <taxon>Eurotiales</taxon>
        <taxon>Aspergillaceae</taxon>
        <taxon>Penicillium</taxon>
    </lineage>
</organism>
<accession>A0A9W9S9I2</accession>
<gene>
    <name evidence="1" type="ORF">N7517_005926</name>
</gene>
<evidence type="ECO:0000313" key="2">
    <source>
        <dbReference type="Proteomes" id="UP001147752"/>
    </source>
</evidence>
<dbReference type="AlphaFoldDB" id="A0A9W9S9I2"/>
<dbReference type="GeneID" id="81462839"/>
<reference evidence="1" key="1">
    <citation type="submission" date="2022-12" db="EMBL/GenBank/DDBJ databases">
        <authorList>
            <person name="Petersen C."/>
        </authorList>
    </citation>
    <scope>NUCLEOTIDE SEQUENCE</scope>
    <source>
        <strain evidence="1">IBT 3081</strain>
    </source>
</reference>
<evidence type="ECO:0000313" key="1">
    <source>
        <dbReference type="EMBL" id="KAJ5373920.1"/>
    </source>
</evidence>
<reference evidence="1" key="2">
    <citation type="journal article" date="2023" name="IMA Fungus">
        <title>Comparative genomic study of the Penicillium genus elucidates a diverse pangenome and 15 lateral gene transfer events.</title>
        <authorList>
            <person name="Petersen C."/>
            <person name="Sorensen T."/>
            <person name="Nielsen M.R."/>
            <person name="Sondergaard T.E."/>
            <person name="Sorensen J.L."/>
            <person name="Fitzpatrick D.A."/>
            <person name="Frisvad J.C."/>
            <person name="Nielsen K.L."/>
        </authorList>
    </citation>
    <scope>NUCLEOTIDE SEQUENCE</scope>
    <source>
        <strain evidence="1">IBT 3081</strain>
    </source>
</reference>
<protein>
    <submittedName>
        <fullName evidence="1">Uncharacterized protein</fullName>
    </submittedName>
</protein>
<proteinExistence type="predicted"/>
<sequence>MSLTAMKLSKAINALCAARGKTSCAQFYQLMHEHDDDERIPSVRLSLLNVSEVGHILCLEPAKNNQGLNSFLLSPCLIKNLAMADGALRNEISAEASMRWRMNNFLLFAFNIATDSRSEESRLLEIHHEPKWSFGPVRYKDQAVKLSGYPSYALWYGDEDEAAPNVVVAQSFIYHHRKNANKENCPVYGVATDSRMFHFVRLDNDSTFVTTTLDSQVDIEKAFSLLVYVLKEAMIFQSAISPPT</sequence>